<dbReference type="Pfam" id="PF13690">
    <property type="entry name" value="CheX"/>
    <property type="match status" value="1"/>
</dbReference>
<dbReference type="Proteomes" id="UP000525298">
    <property type="component" value="Unassembled WGS sequence"/>
</dbReference>
<evidence type="ECO:0000256" key="1">
    <source>
        <dbReference type="ARBA" id="ARBA00022500"/>
    </source>
</evidence>
<organism evidence="3 4">
    <name type="scientific">Desulfosalsimonas propionicica</name>
    <dbReference type="NCBI Taxonomy" id="332175"/>
    <lineage>
        <taxon>Bacteria</taxon>
        <taxon>Pseudomonadati</taxon>
        <taxon>Thermodesulfobacteriota</taxon>
        <taxon>Desulfobacteria</taxon>
        <taxon>Desulfobacterales</taxon>
        <taxon>Desulfosalsimonadaceae</taxon>
        <taxon>Desulfosalsimonas</taxon>
    </lineage>
</organism>
<dbReference type="GO" id="GO:0006935">
    <property type="term" value="P:chemotaxis"/>
    <property type="evidence" value="ECO:0007669"/>
    <property type="project" value="UniProtKB-KW"/>
</dbReference>
<proteinExistence type="predicted"/>
<dbReference type="SUPFAM" id="SSF103039">
    <property type="entry name" value="CheC-like"/>
    <property type="match status" value="1"/>
</dbReference>
<evidence type="ECO:0000313" key="4">
    <source>
        <dbReference type="Proteomes" id="UP000525298"/>
    </source>
</evidence>
<comment type="caution">
    <text evidence="3">The sequence shown here is derived from an EMBL/GenBank/DDBJ whole genome shotgun (WGS) entry which is preliminary data.</text>
</comment>
<protein>
    <recommendedName>
        <fullName evidence="2">Chemotaxis phosphatase CheX-like domain-containing protein</fullName>
    </recommendedName>
</protein>
<name>A0A7W0HM47_9BACT</name>
<dbReference type="InterPro" id="IPR028051">
    <property type="entry name" value="CheX-like_dom"/>
</dbReference>
<keyword evidence="4" id="KW-1185">Reference proteome</keyword>
<keyword evidence="1" id="KW-0145">Chemotaxis</keyword>
<dbReference type="AlphaFoldDB" id="A0A7W0HM47"/>
<feature type="domain" description="Chemotaxis phosphatase CheX-like" evidence="2">
    <location>
        <begin position="44"/>
        <end position="123"/>
    </location>
</feature>
<evidence type="ECO:0000259" key="2">
    <source>
        <dbReference type="Pfam" id="PF13690"/>
    </source>
</evidence>
<evidence type="ECO:0000313" key="3">
    <source>
        <dbReference type="EMBL" id="MBA2882681.1"/>
    </source>
</evidence>
<sequence>MDTNDSAMLLQVFSSVFEDFAFMFVDADDDPPEPDSDCCPCLFAQISFSGRDHQGRLEAGAPADLCGELAENILGTGPEDLPEDAAEQAITEVLNVACGYLLAEKFGTDEVFDLSIPDTRTLSEPEWNELAAGGRHLFLRVDESPMLVRLVLDA</sequence>
<dbReference type="InterPro" id="IPR028976">
    <property type="entry name" value="CheC-like_sf"/>
</dbReference>
<dbReference type="Gene3D" id="3.40.1550.10">
    <property type="entry name" value="CheC-like"/>
    <property type="match status" value="1"/>
</dbReference>
<gene>
    <name evidence="3" type="ORF">HNR65_003035</name>
</gene>
<reference evidence="3 4" key="1">
    <citation type="submission" date="2020-07" db="EMBL/GenBank/DDBJ databases">
        <title>Genomic Encyclopedia of Type Strains, Phase IV (KMG-IV): sequencing the most valuable type-strain genomes for metagenomic binning, comparative biology and taxonomic classification.</title>
        <authorList>
            <person name="Goeker M."/>
        </authorList>
    </citation>
    <scope>NUCLEOTIDE SEQUENCE [LARGE SCALE GENOMIC DNA]</scope>
    <source>
        <strain evidence="3 4">DSM 17721</strain>
    </source>
</reference>
<dbReference type="EMBL" id="JACDUS010000011">
    <property type="protein sequence ID" value="MBA2882681.1"/>
    <property type="molecule type" value="Genomic_DNA"/>
</dbReference>
<accession>A0A7W0HM47</accession>
<dbReference type="RefSeq" id="WP_181552311.1">
    <property type="nucleotide sequence ID" value="NZ_JACDUS010000011.1"/>
</dbReference>